<feature type="compositionally biased region" description="Polar residues" evidence="1">
    <location>
        <begin position="93"/>
        <end position="103"/>
    </location>
</feature>
<dbReference type="AlphaFoldDB" id="A0A7D3W280"/>
<evidence type="ECO:0000313" key="3">
    <source>
        <dbReference type="Proteomes" id="UP000501240"/>
    </source>
</evidence>
<proteinExistence type="predicted"/>
<reference evidence="2 3" key="1">
    <citation type="submission" date="2020-05" db="EMBL/GenBank/DDBJ databases">
        <title>Actinomadura verrucosospora NRRL-B18236 (PFL_A860) Genome sequencing and assembly.</title>
        <authorList>
            <person name="Samborskyy M."/>
        </authorList>
    </citation>
    <scope>NUCLEOTIDE SEQUENCE [LARGE SCALE GENOMIC DNA]</scope>
    <source>
        <strain evidence="2 3">NRRL:B18236</strain>
    </source>
</reference>
<evidence type="ECO:0000256" key="1">
    <source>
        <dbReference type="SAM" id="MobiDB-lite"/>
    </source>
</evidence>
<accession>A0A7D3W280</accession>
<dbReference type="EMBL" id="CP053892">
    <property type="protein sequence ID" value="QKG27599.1"/>
    <property type="molecule type" value="Genomic_DNA"/>
</dbReference>
<gene>
    <name evidence="2" type="ORF">ACTIVE_9254</name>
</gene>
<dbReference type="Proteomes" id="UP000501240">
    <property type="component" value="Chromosome"/>
</dbReference>
<feature type="compositionally biased region" description="Low complexity" evidence="1">
    <location>
        <begin position="104"/>
        <end position="121"/>
    </location>
</feature>
<name>A0A7D3W280_ACTVE</name>
<keyword evidence="3" id="KW-1185">Reference proteome</keyword>
<protein>
    <submittedName>
        <fullName evidence="2">Uncharacterized protein</fullName>
    </submittedName>
</protein>
<sequence>MIRGSALMGPPWGRSQVLGPVVPRGSHAKSPARLTCGATFGRPERLLPSGDDGGTSAPRPFAGPIPTGLSAGQVGGGLRLSARRARPHRSRAQGRSATNTTTCGACARPAGSASAAGYADRSNPAGRLRIPACGAGAAYGRVTEPRPAVFDLGK</sequence>
<evidence type="ECO:0000313" key="2">
    <source>
        <dbReference type="EMBL" id="QKG27599.1"/>
    </source>
</evidence>
<feature type="compositionally biased region" description="Basic residues" evidence="1">
    <location>
        <begin position="81"/>
        <end position="92"/>
    </location>
</feature>
<organism evidence="2 3">
    <name type="scientific">Actinomadura verrucosospora</name>
    <dbReference type="NCBI Taxonomy" id="46165"/>
    <lineage>
        <taxon>Bacteria</taxon>
        <taxon>Bacillati</taxon>
        <taxon>Actinomycetota</taxon>
        <taxon>Actinomycetes</taxon>
        <taxon>Streptosporangiales</taxon>
        <taxon>Thermomonosporaceae</taxon>
        <taxon>Actinomadura</taxon>
    </lineage>
</organism>
<feature type="region of interest" description="Disordered" evidence="1">
    <location>
        <begin position="23"/>
        <end position="121"/>
    </location>
</feature>